<accession>A0A2P2PAA0</accession>
<reference evidence="1" key="1">
    <citation type="submission" date="2018-02" db="EMBL/GenBank/DDBJ databases">
        <title>Rhizophora mucronata_Transcriptome.</title>
        <authorList>
            <person name="Meera S.P."/>
            <person name="Sreeshan A."/>
            <person name="Augustine A."/>
        </authorList>
    </citation>
    <scope>NUCLEOTIDE SEQUENCE</scope>
    <source>
        <tissue evidence="1">Leaf</tissue>
    </source>
</reference>
<organism evidence="1">
    <name type="scientific">Rhizophora mucronata</name>
    <name type="common">Asiatic mangrove</name>
    <dbReference type="NCBI Taxonomy" id="61149"/>
    <lineage>
        <taxon>Eukaryota</taxon>
        <taxon>Viridiplantae</taxon>
        <taxon>Streptophyta</taxon>
        <taxon>Embryophyta</taxon>
        <taxon>Tracheophyta</taxon>
        <taxon>Spermatophyta</taxon>
        <taxon>Magnoliopsida</taxon>
        <taxon>eudicotyledons</taxon>
        <taxon>Gunneridae</taxon>
        <taxon>Pentapetalae</taxon>
        <taxon>rosids</taxon>
        <taxon>fabids</taxon>
        <taxon>Malpighiales</taxon>
        <taxon>Rhizophoraceae</taxon>
        <taxon>Rhizophora</taxon>
    </lineage>
</organism>
<proteinExistence type="predicted"/>
<dbReference type="EMBL" id="GGEC01071216">
    <property type="protein sequence ID" value="MBX51700.1"/>
    <property type="molecule type" value="Transcribed_RNA"/>
</dbReference>
<name>A0A2P2PAA0_RHIMU</name>
<evidence type="ECO:0000313" key="1">
    <source>
        <dbReference type="EMBL" id="MBX51700.1"/>
    </source>
</evidence>
<sequence length="31" mass="3175">MSFCISSRISGSFSPQSATELSIVSKGKAAP</sequence>
<protein>
    <submittedName>
        <fullName evidence="1">Uncharacterized protein</fullName>
    </submittedName>
</protein>
<dbReference type="AlphaFoldDB" id="A0A2P2PAA0"/>